<evidence type="ECO:0000313" key="1">
    <source>
        <dbReference type="EMBL" id="GEO43451.1"/>
    </source>
</evidence>
<sequence length="44" mass="4723">MRMGWLVTPVLVMAATMPPIVMEQADAAVVDKIAVARKLARDGV</sequence>
<evidence type="ECO:0000313" key="2">
    <source>
        <dbReference type="Proteomes" id="UP000321523"/>
    </source>
</evidence>
<comment type="caution">
    <text evidence="1">The sequence shown here is derived from an EMBL/GenBank/DDBJ whole genome shotgun (WGS) entry which is preliminary data.</text>
</comment>
<protein>
    <submittedName>
        <fullName evidence="1">Uncharacterized protein</fullName>
    </submittedName>
</protein>
<dbReference type="RefSeq" id="WP_280178511.1">
    <property type="nucleotide sequence ID" value="NZ_BJYZ01000087.1"/>
</dbReference>
<dbReference type="EMBL" id="BJYZ01000087">
    <property type="protein sequence ID" value="GEO43451.1"/>
    <property type="molecule type" value="Genomic_DNA"/>
</dbReference>
<dbReference type="AlphaFoldDB" id="A0A512E3Z4"/>
<dbReference type="Proteomes" id="UP000321523">
    <property type="component" value="Unassembled WGS sequence"/>
</dbReference>
<accession>A0A512E3Z4</accession>
<gene>
    <name evidence="1" type="ORF">SAE02_75990</name>
</gene>
<keyword evidence="2" id="KW-1185">Reference proteome</keyword>
<reference evidence="1 2" key="1">
    <citation type="submission" date="2019-07" db="EMBL/GenBank/DDBJ databases">
        <title>Whole genome shotgun sequence of Skermanella aerolata NBRC 106429.</title>
        <authorList>
            <person name="Hosoyama A."/>
            <person name="Uohara A."/>
            <person name="Ohji S."/>
            <person name="Ichikawa N."/>
        </authorList>
    </citation>
    <scope>NUCLEOTIDE SEQUENCE [LARGE SCALE GENOMIC DNA]</scope>
    <source>
        <strain evidence="1 2">NBRC 106429</strain>
    </source>
</reference>
<name>A0A512E3Z4_9PROT</name>
<organism evidence="1 2">
    <name type="scientific">Skermanella aerolata</name>
    <dbReference type="NCBI Taxonomy" id="393310"/>
    <lineage>
        <taxon>Bacteria</taxon>
        <taxon>Pseudomonadati</taxon>
        <taxon>Pseudomonadota</taxon>
        <taxon>Alphaproteobacteria</taxon>
        <taxon>Rhodospirillales</taxon>
        <taxon>Azospirillaceae</taxon>
        <taxon>Skermanella</taxon>
    </lineage>
</organism>
<proteinExistence type="predicted"/>